<gene>
    <name evidence="2" type="ORF">SVUK_LOCUS19889</name>
</gene>
<evidence type="ECO:0000313" key="2">
    <source>
        <dbReference type="EMBL" id="VDM84891.1"/>
    </source>
</evidence>
<feature type="region of interest" description="Disordered" evidence="1">
    <location>
        <begin position="1"/>
        <end position="39"/>
    </location>
</feature>
<protein>
    <submittedName>
        <fullName evidence="2">Uncharacterized protein</fullName>
    </submittedName>
</protein>
<name>A0A3P7JGT4_STRVU</name>
<evidence type="ECO:0000313" key="3">
    <source>
        <dbReference type="Proteomes" id="UP000270094"/>
    </source>
</evidence>
<dbReference type="OrthoDB" id="5793546at2759"/>
<sequence length="39" mass="4588">MSDRDNQDEQKEDIVEKDVTPDYSKYTEDSVPPEERVSL</sequence>
<evidence type="ECO:0000256" key="1">
    <source>
        <dbReference type="SAM" id="MobiDB-lite"/>
    </source>
</evidence>
<accession>A0A3P7JGT4</accession>
<dbReference type="EMBL" id="UYYB01134200">
    <property type="protein sequence ID" value="VDM84891.1"/>
    <property type="molecule type" value="Genomic_DNA"/>
</dbReference>
<dbReference type="Proteomes" id="UP000270094">
    <property type="component" value="Unassembled WGS sequence"/>
</dbReference>
<keyword evidence="3" id="KW-1185">Reference proteome</keyword>
<dbReference type="AlphaFoldDB" id="A0A3P7JGT4"/>
<reference evidence="2 3" key="1">
    <citation type="submission" date="2018-11" db="EMBL/GenBank/DDBJ databases">
        <authorList>
            <consortium name="Pathogen Informatics"/>
        </authorList>
    </citation>
    <scope>NUCLEOTIDE SEQUENCE [LARGE SCALE GENOMIC DNA]</scope>
</reference>
<organism evidence="2 3">
    <name type="scientific">Strongylus vulgaris</name>
    <name type="common">Blood worm</name>
    <dbReference type="NCBI Taxonomy" id="40348"/>
    <lineage>
        <taxon>Eukaryota</taxon>
        <taxon>Metazoa</taxon>
        <taxon>Ecdysozoa</taxon>
        <taxon>Nematoda</taxon>
        <taxon>Chromadorea</taxon>
        <taxon>Rhabditida</taxon>
        <taxon>Rhabditina</taxon>
        <taxon>Rhabditomorpha</taxon>
        <taxon>Strongyloidea</taxon>
        <taxon>Strongylidae</taxon>
        <taxon>Strongylus</taxon>
    </lineage>
</organism>
<proteinExistence type="predicted"/>